<dbReference type="RefSeq" id="WP_133561002.1">
    <property type="nucleotide sequence ID" value="NZ_SNZA01000002.1"/>
</dbReference>
<dbReference type="PANTHER" id="PTHR39431:SF1">
    <property type="entry name" value="FRPA_C-RELATED PROTEIN"/>
    <property type="match status" value="1"/>
</dbReference>
<evidence type="ECO:0000256" key="1">
    <source>
        <dbReference type="SAM" id="MobiDB-lite"/>
    </source>
</evidence>
<dbReference type="PANTHER" id="PTHR39431">
    <property type="entry name" value="FRPA/C-RELATED PROTEIN"/>
    <property type="match status" value="1"/>
</dbReference>
<name>A0A4V3DGC1_9GAMM</name>
<evidence type="ECO:0000313" key="3">
    <source>
        <dbReference type="Proteomes" id="UP000295729"/>
    </source>
</evidence>
<organism evidence="2 3">
    <name type="scientific">Marinomonas communis</name>
    <dbReference type="NCBI Taxonomy" id="28254"/>
    <lineage>
        <taxon>Bacteria</taxon>
        <taxon>Pseudomonadati</taxon>
        <taxon>Pseudomonadota</taxon>
        <taxon>Gammaproteobacteria</taxon>
        <taxon>Oceanospirillales</taxon>
        <taxon>Oceanospirillaceae</taxon>
        <taxon>Marinomonas</taxon>
    </lineage>
</organism>
<reference evidence="2 3" key="1">
    <citation type="submission" date="2019-03" db="EMBL/GenBank/DDBJ databases">
        <title>Genomic Encyclopedia of Type Strains, Phase IV (KMG-IV): sequencing the most valuable type-strain genomes for metagenomic binning, comparative biology and taxonomic classification.</title>
        <authorList>
            <person name="Goeker M."/>
        </authorList>
    </citation>
    <scope>NUCLEOTIDE SEQUENCE [LARGE SCALE GENOMIC DNA]</scope>
    <source>
        <strain evidence="2 3">DSM 5604</strain>
    </source>
</reference>
<feature type="region of interest" description="Disordered" evidence="1">
    <location>
        <begin position="105"/>
        <end position="128"/>
    </location>
</feature>
<dbReference type="EMBL" id="SNZA01000002">
    <property type="protein sequence ID" value="TDR13851.1"/>
    <property type="molecule type" value="Genomic_DNA"/>
</dbReference>
<comment type="caution">
    <text evidence="2">The sequence shown here is derived from an EMBL/GenBank/DDBJ whole genome shotgun (WGS) entry which is preliminary data.</text>
</comment>
<proteinExistence type="predicted"/>
<dbReference type="Proteomes" id="UP000295729">
    <property type="component" value="Unassembled WGS sequence"/>
</dbReference>
<evidence type="ECO:0000313" key="2">
    <source>
        <dbReference type="EMBL" id="TDR13851.1"/>
    </source>
</evidence>
<accession>A0A4V3DGC1</accession>
<dbReference type="OrthoDB" id="1676884at2"/>
<keyword evidence="3" id="KW-1185">Reference proteome</keyword>
<protein>
    <submittedName>
        <fullName evidence="2">Uncharacterized protein</fullName>
    </submittedName>
</protein>
<gene>
    <name evidence="2" type="ORF">C8D85_1382</name>
</gene>
<feature type="compositionally biased region" description="Polar residues" evidence="1">
    <location>
        <begin position="112"/>
        <end position="127"/>
    </location>
</feature>
<dbReference type="AlphaFoldDB" id="A0A4V3DGC1"/>
<sequence>MMATSNLSFQSRYEYQREEVVTRQAVSVTQAAASTGDAALELKAQAGQRIIAQQEVSFQARTEELGLDDAQESISRVEKRFQSMISILERMFGVKISLYDASELEGAGGGQSEPSANSGSKQGQVRQTAMAMREYHQITEQESSYVGIQGRLELNDGRSLNVDFSLDMSRSRYEEFYGEISFTGRNVDPLVVNLNGNAAQLTNQRVSFDLDGDGVEEQVAFASGDSAFLAIDKNGNGSIDDGSELFGPQSGSGFADLAQYDSNQDGLIDSLDDIWQELVLVQRDEQGNESLLSLSDAGIRAFVLERTSSPFSLFNDQGERTGIIRETGLYIKDDGSIDSLQHVDLVV</sequence>